<gene>
    <name evidence="1" type="ORF">BE08_29045</name>
</gene>
<dbReference type="Proteomes" id="UP000075420">
    <property type="component" value="Unassembled WGS sequence"/>
</dbReference>
<accession>A0A150PH03</accession>
<dbReference type="EMBL" id="JELY01001727">
    <property type="protein sequence ID" value="KYF54788.1"/>
    <property type="molecule type" value="Genomic_DNA"/>
</dbReference>
<reference evidence="1 2" key="1">
    <citation type="submission" date="2014-02" db="EMBL/GenBank/DDBJ databases">
        <title>The small core and large imbalanced accessory genome model reveals a collaborative survival strategy of Sorangium cellulosum strains in nature.</title>
        <authorList>
            <person name="Han K."/>
            <person name="Peng R."/>
            <person name="Blom J."/>
            <person name="Li Y.-Z."/>
        </authorList>
    </citation>
    <scope>NUCLEOTIDE SEQUENCE [LARGE SCALE GENOMIC DNA]</scope>
    <source>
        <strain evidence="1 2">So0157-25</strain>
    </source>
</reference>
<evidence type="ECO:0000313" key="1">
    <source>
        <dbReference type="EMBL" id="KYF54788.1"/>
    </source>
</evidence>
<sequence>MGEDPVVFCADRRREDVAEPASGRPMDRPCRGPGVIEGVAADLVAFGRERAELCDRQVAGTVESTAVHEER</sequence>
<proteinExistence type="predicted"/>
<feature type="non-terminal residue" evidence="1">
    <location>
        <position position="71"/>
    </location>
</feature>
<organism evidence="1 2">
    <name type="scientific">Sorangium cellulosum</name>
    <name type="common">Polyangium cellulosum</name>
    <dbReference type="NCBI Taxonomy" id="56"/>
    <lineage>
        <taxon>Bacteria</taxon>
        <taxon>Pseudomonadati</taxon>
        <taxon>Myxococcota</taxon>
        <taxon>Polyangia</taxon>
        <taxon>Polyangiales</taxon>
        <taxon>Polyangiaceae</taxon>
        <taxon>Sorangium</taxon>
    </lineage>
</organism>
<protein>
    <submittedName>
        <fullName evidence="1">Uncharacterized protein</fullName>
    </submittedName>
</protein>
<name>A0A150PH03_SORCE</name>
<dbReference type="AlphaFoldDB" id="A0A150PH03"/>
<evidence type="ECO:0000313" key="2">
    <source>
        <dbReference type="Proteomes" id="UP000075420"/>
    </source>
</evidence>
<comment type="caution">
    <text evidence="1">The sequence shown here is derived from an EMBL/GenBank/DDBJ whole genome shotgun (WGS) entry which is preliminary data.</text>
</comment>